<dbReference type="Gene3D" id="3.30.420.10">
    <property type="entry name" value="Ribonuclease H-like superfamily/Ribonuclease H"/>
    <property type="match status" value="1"/>
</dbReference>
<dbReference type="OrthoDB" id="16516at2759"/>
<dbReference type="GO" id="GO:0003676">
    <property type="term" value="F:nucleic acid binding"/>
    <property type="evidence" value="ECO:0007669"/>
    <property type="project" value="InterPro"/>
</dbReference>
<evidence type="ECO:0000256" key="5">
    <source>
        <dbReference type="ARBA" id="ARBA00023242"/>
    </source>
</evidence>
<keyword evidence="8" id="KW-1185">Reference proteome</keyword>
<comment type="subcellular location">
    <subcellularLocation>
        <location evidence="1">Nucleus</location>
    </subcellularLocation>
</comment>
<evidence type="ECO:0000256" key="4">
    <source>
        <dbReference type="ARBA" id="ARBA00022801"/>
    </source>
</evidence>
<evidence type="ECO:0000256" key="1">
    <source>
        <dbReference type="ARBA" id="ARBA00004123"/>
    </source>
</evidence>
<keyword evidence="5" id="KW-0539">Nucleus</keyword>
<dbReference type="GO" id="GO:0005634">
    <property type="term" value="C:nucleus"/>
    <property type="evidence" value="ECO:0007669"/>
    <property type="project" value="UniProtKB-SubCell"/>
</dbReference>
<dbReference type="GO" id="GO:0004527">
    <property type="term" value="F:exonuclease activity"/>
    <property type="evidence" value="ECO:0007669"/>
    <property type="project" value="InterPro"/>
</dbReference>
<reference evidence="7 8" key="1">
    <citation type="journal article" date="2020" name="Nat. Commun.">
        <title>Genome of Tripterygium wilfordii and identification of cytochrome P450 involved in triptolide biosynthesis.</title>
        <authorList>
            <person name="Tu L."/>
            <person name="Su P."/>
            <person name="Zhang Z."/>
            <person name="Gao L."/>
            <person name="Wang J."/>
            <person name="Hu T."/>
            <person name="Zhou J."/>
            <person name="Zhang Y."/>
            <person name="Zhao Y."/>
            <person name="Liu Y."/>
            <person name="Song Y."/>
            <person name="Tong Y."/>
            <person name="Lu Y."/>
            <person name="Yang J."/>
            <person name="Xu C."/>
            <person name="Jia M."/>
            <person name="Peters R.J."/>
            <person name="Huang L."/>
            <person name="Gao W."/>
        </authorList>
    </citation>
    <scope>NUCLEOTIDE SEQUENCE [LARGE SCALE GENOMIC DNA]</scope>
    <source>
        <strain evidence="8">cv. XIE 37</strain>
        <tissue evidence="7">Leaf</tissue>
    </source>
</reference>
<dbReference type="InParanoid" id="A0A7J7CQ44"/>
<dbReference type="Proteomes" id="UP000593562">
    <property type="component" value="Unassembled WGS sequence"/>
</dbReference>
<sequence>MKLLSRSFVLILMILAVTEAVVKVCVVDHDLQKSLKKLLSHKTILMGLSLNNDLKALKLDHARVIDTSYIFRYSDGPIFRRPSVHNLCKVMNSGRKVCQLFR</sequence>
<protein>
    <submittedName>
        <fullName evidence="7">Uncharacterized protein</fullName>
    </submittedName>
</protein>
<dbReference type="InterPro" id="IPR036397">
    <property type="entry name" value="RNaseH_sf"/>
</dbReference>
<dbReference type="SUPFAM" id="SSF53098">
    <property type="entry name" value="Ribonuclease H-like"/>
    <property type="match status" value="1"/>
</dbReference>
<dbReference type="EMBL" id="JAAARO010000014">
    <property type="protein sequence ID" value="KAF5736184.1"/>
    <property type="molecule type" value="Genomic_DNA"/>
</dbReference>
<keyword evidence="3" id="KW-0540">Nuclease</keyword>
<accession>A0A7J7CQ44</accession>
<name>A0A7J7CQ44_TRIWF</name>
<keyword evidence="4" id="KW-0378">Hydrolase</keyword>
<feature type="chain" id="PRO_5029624028" evidence="6">
    <location>
        <begin position="21"/>
        <end position="102"/>
    </location>
</feature>
<gene>
    <name evidence="7" type="ORF">HS088_TW14G00320</name>
</gene>
<comment type="caution">
    <text evidence="7">The sequence shown here is derived from an EMBL/GenBank/DDBJ whole genome shotgun (WGS) entry which is preliminary data.</text>
</comment>
<dbReference type="InterPro" id="IPR047021">
    <property type="entry name" value="REXO1/3/4-like"/>
</dbReference>
<evidence type="ECO:0000313" key="7">
    <source>
        <dbReference type="EMBL" id="KAF5736184.1"/>
    </source>
</evidence>
<dbReference type="PANTHER" id="PTHR12801">
    <property type="entry name" value="RNA EXONUCLEASE REXO1 / RECO3 FAMILY MEMBER-RELATED"/>
    <property type="match status" value="1"/>
</dbReference>
<evidence type="ECO:0000313" key="8">
    <source>
        <dbReference type="Proteomes" id="UP000593562"/>
    </source>
</evidence>
<keyword evidence="6" id="KW-0732">Signal</keyword>
<feature type="signal peptide" evidence="6">
    <location>
        <begin position="1"/>
        <end position="20"/>
    </location>
</feature>
<dbReference type="PANTHER" id="PTHR12801:SF115">
    <property type="entry name" value="FI18136P1-RELATED"/>
    <property type="match status" value="1"/>
</dbReference>
<organism evidence="7 8">
    <name type="scientific">Tripterygium wilfordii</name>
    <name type="common">Thunder God vine</name>
    <dbReference type="NCBI Taxonomy" id="458696"/>
    <lineage>
        <taxon>Eukaryota</taxon>
        <taxon>Viridiplantae</taxon>
        <taxon>Streptophyta</taxon>
        <taxon>Embryophyta</taxon>
        <taxon>Tracheophyta</taxon>
        <taxon>Spermatophyta</taxon>
        <taxon>Magnoliopsida</taxon>
        <taxon>eudicotyledons</taxon>
        <taxon>Gunneridae</taxon>
        <taxon>Pentapetalae</taxon>
        <taxon>rosids</taxon>
        <taxon>fabids</taxon>
        <taxon>Celastrales</taxon>
        <taxon>Celastraceae</taxon>
        <taxon>Tripterygium</taxon>
    </lineage>
</organism>
<evidence type="ECO:0000256" key="3">
    <source>
        <dbReference type="ARBA" id="ARBA00022722"/>
    </source>
</evidence>
<dbReference type="AlphaFoldDB" id="A0A7J7CQ44"/>
<dbReference type="InterPro" id="IPR012337">
    <property type="entry name" value="RNaseH-like_sf"/>
</dbReference>
<comment type="similarity">
    <text evidence="2">Belongs to the REXO1/REXO3 family.</text>
</comment>
<proteinExistence type="inferred from homology"/>
<evidence type="ECO:0000256" key="6">
    <source>
        <dbReference type="SAM" id="SignalP"/>
    </source>
</evidence>
<evidence type="ECO:0000256" key="2">
    <source>
        <dbReference type="ARBA" id="ARBA00006357"/>
    </source>
</evidence>